<feature type="chain" id="PRO_5023049457" evidence="4">
    <location>
        <begin position="35"/>
        <end position="267"/>
    </location>
</feature>
<sequence length="267" mass="28845">MAYTNMGRRMSIMRLLLALTAVAIMSSLCCYVSAQQGVASIISEDVFNQFLKHRNDAACPAKGFYTYTAFIAAANSFPDFGNNGDLQSRKRELAAFFGQTSQETTGGWATAPDGPYAWGYCFKDQVNSGGDRYHGRGPIQLTGDYNYKAAGDALGYDLINNPDLVVNDATISFKTAVWFWMTAQSPKPSCHDVILGRWSPSATDTAAGRVAGYGMVTDIINGGPECGTGTISDVQKGRIGFYQRYCNMLGVAVGSNLDCKNQKPFGT</sequence>
<dbReference type="PANTHER" id="PTHR22595">
    <property type="entry name" value="CHITINASE-RELATED"/>
    <property type="match status" value="1"/>
</dbReference>
<feature type="active site" description="Proton donor" evidence="2">
    <location>
        <position position="103"/>
    </location>
</feature>
<dbReference type="GO" id="GO:0004568">
    <property type="term" value="F:chitinase activity"/>
    <property type="evidence" value="ECO:0007669"/>
    <property type="project" value="InterPro"/>
</dbReference>
<keyword evidence="4" id="KW-0732">Signal</keyword>
<accession>A0A5C0ZSJ8</accession>
<dbReference type="PROSITE" id="PS00773">
    <property type="entry name" value="CHITINASE_19_1"/>
    <property type="match status" value="1"/>
</dbReference>
<dbReference type="SUPFAM" id="SSF53955">
    <property type="entry name" value="Lysozyme-like"/>
    <property type="match status" value="1"/>
</dbReference>
<evidence type="ECO:0000259" key="5">
    <source>
        <dbReference type="PROSITE" id="PS00773"/>
    </source>
</evidence>
<proteinExistence type="evidence at transcript level"/>
<feature type="disulfide bond" evidence="3">
    <location>
        <begin position="59"/>
        <end position="121"/>
    </location>
</feature>
<dbReference type="PANTHER" id="PTHR22595:SF45">
    <property type="entry name" value="CHITINASE 11"/>
    <property type="match status" value="1"/>
</dbReference>
<name>A0A5C0ZSJ8_PINCO</name>
<dbReference type="PROSITE" id="PS00774">
    <property type="entry name" value="CHITINASE_19_2"/>
    <property type="match status" value="1"/>
</dbReference>
<feature type="signal peptide" evidence="4">
    <location>
        <begin position="1"/>
        <end position="34"/>
    </location>
</feature>
<evidence type="ECO:0000256" key="4">
    <source>
        <dbReference type="SAM" id="SignalP"/>
    </source>
</evidence>
<dbReference type="InterPro" id="IPR000726">
    <property type="entry name" value="Glyco_hydro_19_cat"/>
</dbReference>
<feature type="disulfide bond" evidence="3">
    <location>
        <begin position="226"/>
        <end position="259"/>
    </location>
</feature>
<gene>
    <name evidence="7" type="primary">Chia2_2</name>
</gene>
<dbReference type="GO" id="GO:0016998">
    <property type="term" value="P:cell wall macromolecule catabolic process"/>
    <property type="evidence" value="ECO:0007669"/>
    <property type="project" value="InterPro"/>
</dbReference>
<dbReference type="PIRSF" id="PIRSF001060">
    <property type="entry name" value="Endochitinase"/>
    <property type="match status" value="1"/>
</dbReference>
<dbReference type="AlphaFoldDB" id="A0A5C0ZSJ8"/>
<dbReference type="InterPro" id="IPR023346">
    <property type="entry name" value="Lysozyme-like_dom_sf"/>
</dbReference>
<dbReference type="Pfam" id="PF00182">
    <property type="entry name" value="Glyco_hydro_19"/>
    <property type="match status" value="1"/>
</dbReference>
<dbReference type="Gene3D" id="1.10.530.10">
    <property type="match status" value="1"/>
</dbReference>
<reference evidence="7" key="1">
    <citation type="submission" date="2019-02" db="EMBL/GenBank/DDBJ databases">
        <authorList>
            <person name="Peery R."/>
            <person name="Mahon E.L."/>
            <person name="Cullingham C.I."/>
            <person name="McAllister C.H."/>
            <person name="Cooke J.E.K."/>
        </authorList>
    </citation>
    <scope>NUCLEOTIDE SEQUENCE</scope>
</reference>
<dbReference type="Gene3D" id="3.30.20.10">
    <property type="entry name" value="Endochitinase, domain 2"/>
    <property type="match status" value="1"/>
</dbReference>
<evidence type="ECO:0000256" key="1">
    <source>
        <dbReference type="ARBA" id="ARBA00023157"/>
    </source>
</evidence>
<dbReference type="GO" id="GO:0005975">
    <property type="term" value="P:carbohydrate metabolic process"/>
    <property type="evidence" value="ECO:0007669"/>
    <property type="project" value="InterPro"/>
</dbReference>
<keyword evidence="1 3" id="KW-1015">Disulfide bond</keyword>
<evidence type="ECO:0000313" key="7">
    <source>
        <dbReference type="EMBL" id="QEL09540.1"/>
    </source>
</evidence>
<organism evidence="7">
    <name type="scientific">Pinus contorta</name>
    <name type="common">Shore pine</name>
    <name type="synonym">Lodgepole pine</name>
    <dbReference type="NCBI Taxonomy" id="3339"/>
    <lineage>
        <taxon>Eukaryota</taxon>
        <taxon>Viridiplantae</taxon>
        <taxon>Streptophyta</taxon>
        <taxon>Embryophyta</taxon>
        <taxon>Tracheophyta</taxon>
        <taxon>Spermatophyta</taxon>
        <taxon>Pinopsida</taxon>
        <taxon>Pinidae</taxon>
        <taxon>Conifers I</taxon>
        <taxon>Pinales</taxon>
        <taxon>Pinaceae</taxon>
        <taxon>Pinus</taxon>
        <taxon>Pinus subgen. Pinus</taxon>
    </lineage>
</organism>
<protein>
    <submittedName>
        <fullName evidence="7">Class II chitinase</fullName>
    </submittedName>
</protein>
<evidence type="ECO:0000259" key="6">
    <source>
        <dbReference type="PROSITE" id="PS00774"/>
    </source>
</evidence>
<dbReference type="InterPro" id="IPR016283">
    <property type="entry name" value="Glyco_hydro_19"/>
</dbReference>
<dbReference type="CDD" id="cd00325">
    <property type="entry name" value="chitinase_GH19"/>
    <property type="match status" value="1"/>
</dbReference>
<evidence type="ECO:0000256" key="2">
    <source>
        <dbReference type="PIRSR" id="PIRSR001060-1"/>
    </source>
</evidence>
<dbReference type="EMBL" id="MK521200">
    <property type="protein sequence ID" value="QEL09540.1"/>
    <property type="molecule type" value="mRNA"/>
</dbReference>
<feature type="domain" description="Glycoside hydrolase family 19 catalytic" evidence="5">
    <location>
        <begin position="59"/>
        <end position="81"/>
    </location>
</feature>
<feature type="domain" description="Glycoside hydrolase family 19 catalytic" evidence="6">
    <location>
        <begin position="171"/>
        <end position="181"/>
    </location>
</feature>
<dbReference type="GO" id="GO:0050832">
    <property type="term" value="P:defense response to fungus"/>
    <property type="evidence" value="ECO:0007669"/>
    <property type="project" value="TreeGrafter"/>
</dbReference>
<dbReference type="GO" id="GO:0006032">
    <property type="term" value="P:chitin catabolic process"/>
    <property type="evidence" value="ECO:0007669"/>
    <property type="project" value="InterPro"/>
</dbReference>
<evidence type="ECO:0000256" key="3">
    <source>
        <dbReference type="PIRSR" id="PIRSR001060-2"/>
    </source>
</evidence>